<evidence type="ECO:0000313" key="2">
    <source>
        <dbReference type="Proteomes" id="UP000245938"/>
    </source>
</evidence>
<gene>
    <name evidence="1" type="ORF">DEX24_09970</name>
</gene>
<dbReference type="RefSeq" id="WP_109306289.1">
    <property type="nucleotide sequence ID" value="NZ_BJUF01000023.1"/>
</dbReference>
<dbReference type="AlphaFoldDB" id="A0A2U3AKL7"/>
<keyword evidence="2" id="KW-1185">Reference proteome</keyword>
<sequence>MNFELCKAQRKMISMHSIFSPDDTKFFTIMSSKVVVRDSKTLERIVEIPIKNAAFIHFSKDGKKIFINNTSGSVYIYETELFKCEKVLRSTKARSLMDSDFFVDDAGVNLFVEMSSEIALMTYIMDEDDWQTRENFAGSSVSFQTLNEDTVLFIVCQGEEGCYVVENKVNSGEFKKHRLSDAIEHKSFFLHEDKYYSYYNTLTQLKEVNDELVLGNDSVIDSINLVEDETIKDVLVASTIDLIVITTSNRTILTSKDFTVLQDIDVPNCMAATINHAEDLIIINSEDDSLAIKITH</sequence>
<dbReference type="Gene3D" id="2.130.10.10">
    <property type="entry name" value="YVTN repeat-like/Quinoprotein amine dehydrogenase"/>
    <property type="match status" value="1"/>
</dbReference>
<dbReference type="Proteomes" id="UP000245938">
    <property type="component" value="Unassembled WGS sequence"/>
</dbReference>
<proteinExistence type="predicted"/>
<dbReference type="SUPFAM" id="SSF51004">
    <property type="entry name" value="C-terminal (heme d1) domain of cytochrome cd1-nitrite reductase"/>
    <property type="match status" value="1"/>
</dbReference>
<dbReference type="OrthoDB" id="2927345at2"/>
<reference evidence="1 2" key="1">
    <citation type="submission" date="2018-05" db="EMBL/GenBank/DDBJ databases">
        <title>Kurthia sibirica genome sequence.</title>
        <authorList>
            <person name="Maclea K.S."/>
            <person name="Goen A.E."/>
        </authorList>
    </citation>
    <scope>NUCLEOTIDE SEQUENCE [LARGE SCALE GENOMIC DNA]</scope>
    <source>
        <strain evidence="1 2">ATCC 49154</strain>
    </source>
</reference>
<dbReference type="EMBL" id="QFVR01000012">
    <property type="protein sequence ID" value="PWI25063.1"/>
    <property type="molecule type" value="Genomic_DNA"/>
</dbReference>
<accession>A0A2U3AKL7</accession>
<protein>
    <submittedName>
        <fullName evidence="1">Uncharacterized protein</fullName>
    </submittedName>
</protein>
<evidence type="ECO:0000313" key="1">
    <source>
        <dbReference type="EMBL" id="PWI25063.1"/>
    </source>
</evidence>
<dbReference type="InterPro" id="IPR011048">
    <property type="entry name" value="Haem_d1_sf"/>
</dbReference>
<comment type="caution">
    <text evidence="1">The sequence shown here is derived from an EMBL/GenBank/DDBJ whole genome shotgun (WGS) entry which is preliminary data.</text>
</comment>
<dbReference type="InterPro" id="IPR015943">
    <property type="entry name" value="WD40/YVTN_repeat-like_dom_sf"/>
</dbReference>
<organism evidence="1 2">
    <name type="scientific">Kurthia sibirica</name>
    <dbReference type="NCBI Taxonomy" id="202750"/>
    <lineage>
        <taxon>Bacteria</taxon>
        <taxon>Bacillati</taxon>
        <taxon>Bacillota</taxon>
        <taxon>Bacilli</taxon>
        <taxon>Bacillales</taxon>
        <taxon>Caryophanaceae</taxon>
        <taxon>Kurthia</taxon>
    </lineage>
</organism>
<name>A0A2U3AKL7_9BACL</name>